<dbReference type="PANTHER" id="PTHR46373:SF9">
    <property type="entry name" value="OS01G0246500 PROTEIN"/>
    <property type="match status" value="1"/>
</dbReference>
<dbReference type="GO" id="GO:0003700">
    <property type="term" value="F:DNA-binding transcription factor activity"/>
    <property type="evidence" value="ECO:0007669"/>
    <property type="project" value="InterPro"/>
</dbReference>
<dbReference type="InterPro" id="IPR003035">
    <property type="entry name" value="RWP-RK_dom"/>
</dbReference>
<dbReference type="EMBL" id="QGNW01000092">
    <property type="protein sequence ID" value="RVW98576.1"/>
    <property type="molecule type" value="Genomic_DNA"/>
</dbReference>
<evidence type="ECO:0000256" key="4">
    <source>
        <dbReference type="ARBA" id="ARBA00023125"/>
    </source>
</evidence>
<reference evidence="8 9" key="1">
    <citation type="journal article" date="2018" name="PLoS Genet.">
        <title>Population sequencing reveals clonal diversity and ancestral inbreeding in the grapevine cultivar Chardonnay.</title>
        <authorList>
            <person name="Roach M.J."/>
            <person name="Johnson D.L."/>
            <person name="Bohlmann J."/>
            <person name="van Vuuren H.J."/>
            <person name="Jones S.J."/>
            <person name="Pretorius I.S."/>
            <person name="Schmidt S.A."/>
            <person name="Borneman A.R."/>
        </authorList>
    </citation>
    <scope>NUCLEOTIDE SEQUENCE [LARGE SCALE GENOMIC DNA]</scope>
    <source>
        <strain evidence="9">cv. Chardonnay</strain>
        <tissue evidence="8">Leaf</tissue>
    </source>
</reference>
<evidence type="ECO:0000256" key="2">
    <source>
        <dbReference type="ARBA" id="ARBA00023015"/>
    </source>
</evidence>
<comment type="function">
    <text evidence="1">Putative transcription factor.</text>
</comment>
<sequence length="91" mass="10139">MMSKSSQGSDKSLSFDDVSNCFSLPISEAANALGNPPHFLLSICLLAQKIKPLYILEKADDIFLIFVSGVCTSVLKKICRENGLERWPYRK</sequence>
<feature type="domain" description="RWP-RK" evidence="7">
    <location>
        <begin position="26"/>
        <end position="91"/>
    </location>
</feature>
<evidence type="ECO:0000313" key="8">
    <source>
        <dbReference type="EMBL" id="RVW98576.1"/>
    </source>
</evidence>
<keyword evidence="2" id="KW-0805">Transcription regulation</keyword>
<evidence type="ECO:0000256" key="6">
    <source>
        <dbReference type="ARBA" id="ARBA00023242"/>
    </source>
</evidence>
<evidence type="ECO:0000256" key="3">
    <source>
        <dbReference type="ARBA" id="ARBA00023054"/>
    </source>
</evidence>
<keyword evidence="3" id="KW-0175">Coiled coil</keyword>
<dbReference type="PROSITE" id="PS51519">
    <property type="entry name" value="RWP_RK"/>
    <property type="match status" value="1"/>
</dbReference>
<dbReference type="InterPro" id="IPR044607">
    <property type="entry name" value="RKD-like"/>
</dbReference>
<dbReference type="GO" id="GO:0003677">
    <property type="term" value="F:DNA binding"/>
    <property type="evidence" value="ECO:0007669"/>
    <property type="project" value="UniProtKB-KW"/>
</dbReference>
<name>A0A438IPE9_VITVI</name>
<organism evidence="8 9">
    <name type="scientific">Vitis vinifera</name>
    <name type="common">Grape</name>
    <dbReference type="NCBI Taxonomy" id="29760"/>
    <lineage>
        <taxon>Eukaryota</taxon>
        <taxon>Viridiplantae</taxon>
        <taxon>Streptophyta</taxon>
        <taxon>Embryophyta</taxon>
        <taxon>Tracheophyta</taxon>
        <taxon>Spermatophyta</taxon>
        <taxon>Magnoliopsida</taxon>
        <taxon>eudicotyledons</taxon>
        <taxon>Gunneridae</taxon>
        <taxon>Pentapetalae</taxon>
        <taxon>rosids</taxon>
        <taxon>Vitales</taxon>
        <taxon>Vitaceae</taxon>
        <taxon>Viteae</taxon>
        <taxon>Vitis</taxon>
    </lineage>
</organism>
<evidence type="ECO:0000313" key="9">
    <source>
        <dbReference type="Proteomes" id="UP000288805"/>
    </source>
</evidence>
<keyword evidence="5" id="KW-0804">Transcription</keyword>
<evidence type="ECO:0000259" key="7">
    <source>
        <dbReference type="PROSITE" id="PS51519"/>
    </source>
</evidence>
<dbReference type="Proteomes" id="UP000288805">
    <property type="component" value="Unassembled WGS sequence"/>
</dbReference>
<protein>
    <recommendedName>
        <fullName evidence="7">RWP-RK domain-containing protein</fullName>
    </recommendedName>
</protein>
<evidence type="ECO:0000256" key="5">
    <source>
        <dbReference type="ARBA" id="ARBA00023163"/>
    </source>
</evidence>
<gene>
    <name evidence="8" type="ORF">CK203_032154</name>
</gene>
<accession>A0A438IPE9</accession>
<comment type="caution">
    <text evidence="8">The sequence shown here is derived from an EMBL/GenBank/DDBJ whole genome shotgun (WGS) entry which is preliminary data.</text>
</comment>
<keyword evidence="4" id="KW-0238">DNA-binding</keyword>
<dbReference type="Pfam" id="PF02042">
    <property type="entry name" value="RWP-RK"/>
    <property type="match status" value="1"/>
</dbReference>
<evidence type="ECO:0000256" key="1">
    <source>
        <dbReference type="ARBA" id="ARBA00004049"/>
    </source>
</evidence>
<dbReference type="AlphaFoldDB" id="A0A438IPE9"/>
<proteinExistence type="predicted"/>
<keyword evidence="6" id="KW-0539">Nucleus</keyword>
<dbReference type="PANTHER" id="PTHR46373">
    <property type="entry name" value="PROTEIN RKD4"/>
    <property type="match status" value="1"/>
</dbReference>